<organism evidence="2 3">
    <name type="scientific">Rhizophagus clarus</name>
    <dbReference type="NCBI Taxonomy" id="94130"/>
    <lineage>
        <taxon>Eukaryota</taxon>
        <taxon>Fungi</taxon>
        <taxon>Fungi incertae sedis</taxon>
        <taxon>Mucoromycota</taxon>
        <taxon>Glomeromycotina</taxon>
        <taxon>Glomeromycetes</taxon>
        <taxon>Glomerales</taxon>
        <taxon>Glomeraceae</taxon>
        <taxon>Rhizophagus</taxon>
    </lineage>
</organism>
<dbReference type="Proteomes" id="UP000247702">
    <property type="component" value="Unassembled WGS sequence"/>
</dbReference>
<reference evidence="2 3" key="1">
    <citation type="submission" date="2017-11" db="EMBL/GenBank/DDBJ databases">
        <title>The genome of Rhizophagus clarus HR1 reveals common genetic basis of auxotrophy among arbuscular mycorrhizal fungi.</title>
        <authorList>
            <person name="Kobayashi Y."/>
        </authorList>
    </citation>
    <scope>NUCLEOTIDE SEQUENCE [LARGE SCALE GENOMIC DNA]</scope>
    <source>
        <strain evidence="2 3">HR1</strain>
    </source>
</reference>
<dbReference type="AlphaFoldDB" id="A0A2Z6QHH0"/>
<evidence type="ECO:0000313" key="2">
    <source>
        <dbReference type="EMBL" id="GBB89055.1"/>
    </source>
</evidence>
<feature type="compositionally biased region" description="Basic and acidic residues" evidence="1">
    <location>
        <begin position="38"/>
        <end position="53"/>
    </location>
</feature>
<protein>
    <submittedName>
        <fullName evidence="2">Uncharacterized protein</fullName>
    </submittedName>
</protein>
<feature type="compositionally biased region" description="Low complexity" evidence="1">
    <location>
        <begin position="23"/>
        <end position="37"/>
    </location>
</feature>
<evidence type="ECO:0000256" key="1">
    <source>
        <dbReference type="SAM" id="MobiDB-lite"/>
    </source>
</evidence>
<sequence length="122" mass="14312">MNDRNTGVKRNKKNDCNDENESDGNNVNESGNNNSDGNNEKVNNDSEGKNEEKSKSYWKLLKDLINKENEKFIEENEKDDDEITFEQVVMRVIKNEKESMKYWYIIGKTIKTDLGKKQIEEK</sequence>
<gene>
    <name evidence="2" type="ORF">RclHR1_15700002</name>
</gene>
<feature type="region of interest" description="Disordered" evidence="1">
    <location>
        <begin position="1"/>
        <end position="53"/>
    </location>
</feature>
<evidence type="ECO:0000313" key="3">
    <source>
        <dbReference type="Proteomes" id="UP000247702"/>
    </source>
</evidence>
<accession>A0A2Z6QHH0</accession>
<keyword evidence="3" id="KW-1185">Reference proteome</keyword>
<name>A0A2Z6QHH0_9GLOM</name>
<proteinExistence type="predicted"/>
<comment type="caution">
    <text evidence="2">The sequence shown here is derived from an EMBL/GenBank/DDBJ whole genome shotgun (WGS) entry which is preliminary data.</text>
</comment>
<dbReference type="EMBL" id="BEXD01000636">
    <property type="protein sequence ID" value="GBB89055.1"/>
    <property type="molecule type" value="Genomic_DNA"/>
</dbReference>